<feature type="domain" description="OmpA-like" evidence="11">
    <location>
        <begin position="70"/>
        <end position="184"/>
    </location>
</feature>
<dbReference type="PROSITE" id="PS51123">
    <property type="entry name" value="OMPA_2"/>
    <property type="match status" value="1"/>
</dbReference>
<keyword evidence="3 8" id="KW-0472">Membrane</keyword>
<dbReference type="NCBIfam" id="TIGR02802">
    <property type="entry name" value="Pal_lipo"/>
    <property type="match status" value="1"/>
</dbReference>
<dbReference type="PROSITE" id="PS51257">
    <property type="entry name" value="PROKAR_LIPOPROTEIN"/>
    <property type="match status" value="1"/>
</dbReference>
<evidence type="ECO:0000256" key="2">
    <source>
        <dbReference type="ARBA" id="ARBA00022729"/>
    </source>
</evidence>
<evidence type="ECO:0000256" key="8">
    <source>
        <dbReference type="HAMAP-Rule" id="MF_02204"/>
    </source>
</evidence>
<comment type="subunit">
    <text evidence="8">The Tol-Pal system is composed of five core proteins: the inner membrane proteins TolA, TolQ and TolR, the periplasmic protein TolB and the outer membrane protein Pal. They form a network linking the inner and outer membranes and the peptidoglycan layer.</text>
</comment>
<dbReference type="EMBL" id="NOXS01000035">
    <property type="protein sequence ID" value="OYQ16738.1"/>
    <property type="molecule type" value="Genomic_DNA"/>
</dbReference>
<dbReference type="SUPFAM" id="SSF103088">
    <property type="entry name" value="OmpA-like"/>
    <property type="match status" value="1"/>
</dbReference>
<dbReference type="InterPro" id="IPR006665">
    <property type="entry name" value="OmpA-like"/>
</dbReference>
<keyword evidence="7 8" id="KW-0131">Cell cycle</keyword>
<comment type="subcellular location">
    <subcellularLocation>
        <location evidence="8">Cell outer membrane</location>
        <topology evidence="8">Lipid-anchor</topology>
    </subcellularLocation>
</comment>
<dbReference type="Gene3D" id="3.30.1330.60">
    <property type="entry name" value="OmpA-like domain"/>
    <property type="match status" value="1"/>
</dbReference>
<dbReference type="OrthoDB" id="9809164at2"/>
<dbReference type="InterPro" id="IPR039001">
    <property type="entry name" value="Pal"/>
</dbReference>
<comment type="similarity">
    <text evidence="8">Belongs to the Pal lipoprotein family.</text>
</comment>
<comment type="caution">
    <text evidence="12">The sequence shown here is derived from an EMBL/GenBank/DDBJ whole genome shotgun (WGS) entry which is preliminary data.</text>
</comment>
<evidence type="ECO:0000256" key="6">
    <source>
        <dbReference type="ARBA" id="ARBA00023288"/>
    </source>
</evidence>
<dbReference type="InterPro" id="IPR006664">
    <property type="entry name" value="OMP_bac"/>
</dbReference>
<dbReference type="GO" id="GO:0051301">
    <property type="term" value="P:cell division"/>
    <property type="evidence" value="ECO:0007669"/>
    <property type="project" value="UniProtKB-UniRule"/>
</dbReference>
<feature type="signal peptide" evidence="10">
    <location>
        <begin position="1"/>
        <end position="19"/>
    </location>
</feature>
<evidence type="ECO:0000256" key="1">
    <source>
        <dbReference type="ARBA" id="ARBA00022618"/>
    </source>
</evidence>
<dbReference type="Proteomes" id="UP000216361">
    <property type="component" value="Unassembled WGS sequence"/>
</dbReference>
<dbReference type="InterPro" id="IPR050330">
    <property type="entry name" value="Bact_OuterMem_StrucFunc"/>
</dbReference>
<dbReference type="PRINTS" id="PR01021">
    <property type="entry name" value="OMPADOMAIN"/>
</dbReference>
<dbReference type="Pfam" id="PF00691">
    <property type="entry name" value="OmpA"/>
    <property type="match status" value="1"/>
</dbReference>
<sequence>MISKFALPLAAVLFIAACSDQNGSGGPATGDAGAGGTGGAGGAGGVSSSTLGGVSGNRDQQLAQAQSEWQRTFGASGTDRIYFGLDQYTVSADAQNTLRQQAAFLQKYPLVNFVIEGHADERGTREYNLALGDRRGQSVREFLASLGIQGSRLQVVSYGKERPAATGRGEAVWAKNRRAVSVPR</sequence>
<dbReference type="PANTHER" id="PTHR30329:SF21">
    <property type="entry name" value="LIPOPROTEIN YIAD-RELATED"/>
    <property type="match status" value="1"/>
</dbReference>
<dbReference type="PRINTS" id="PR01023">
    <property type="entry name" value="NAFLGMOTY"/>
</dbReference>
<dbReference type="RefSeq" id="WP_094410376.1">
    <property type="nucleotide sequence ID" value="NZ_BMJZ01000003.1"/>
</dbReference>
<evidence type="ECO:0000259" key="11">
    <source>
        <dbReference type="PROSITE" id="PS51123"/>
    </source>
</evidence>
<proteinExistence type="inferred from homology"/>
<evidence type="ECO:0000313" key="13">
    <source>
        <dbReference type="Proteomes" id="UP000216361"/>
    </source>
</evidence>
<dbReference type="InterPro" id="IPR036737">
    <property type="entry name" value="OmpA-like_sf"/>
</dbReference>
<evidence type="ECO:0000256" key="10">
    <source>
        <dbReference type="SAM" id="SignalP"/>
    </source>
</evidence>
<reference evidence="12 13" key="1">
    <citation type="submission" date="2017-07" db="EMBL/GenBank/DDBJ databases">
        <title>Elstera cyanobacteriorum sp. nov., a novel bacterium isolated from cyanobacterial aggregates in a eutrophic lake.</title>
        <authorList>
            <person name="Cai H."/>
        </authorList>
    </citation>
    <scope>NUCLEOTIDE SEQUENCE [LARGE SCALE GENOMIC DNA]</scope>
    <source>
        <strain evidence="12 13">TH019</strain>
    </source>
</reference>
<dbReference type="AlphaFoldDB" id="A0A255XIG7"/>
<dbReference type="HAMAP" id="MF_02204">
    <property type="entry name" value="Pal"/>
    <property type="match status" value="1"/>
</dbReference>
<dbReference type="GO" id="GO:0009279">
    <property type="term" value="C:cell outer membrane"/>
    <property type="evidence" value="ECO:0007669"/>
    <property type="project" value="UniProtKB-SubCell"/>
</dbReference>
<evidence type="ECO:0000256" key="9">
    <source>
        <dbReference type="SAM" id="MobiDB-lite"/>
    </source>
</evidence>
<feature type="compositionally biased region" description="Polar residues" evidence="9">
    <location>
        <begin position="57"/>
        <end position="66"/>
    </location>
</feature>
<keyword evidence="6 8" id="KW-0449">Lipoprotein</keyword>
<evidence type="ECO:0000313" key="12">
    <source>
        <dbReference type="EMBL" id="OYQ16738.1"/>
    </source>
</evidence>
<feature type="region of interest" description="Disordered" evidence="9">
    <location>
        <begin position="25"/>
        <end position="66"/>
    </location>
</feature>
<keyword evidence="4 8" id="KW-0564">Palmitate</keyword>
<gene>
    <name evidence="8 12" type="primary">pal</name>
    <name evidence="12" type="ORF">CHR90_17285</name>
</gene>
<dbReference type="PANTHER" id="PTHR30329">
    <property type="entry name" value="STATOR ELEMENT OF FLAGELLAR MOTOR COMPLEX"/>
    <property type="match status" value="1"/>
</dbReference>
<comment type="function">
    <text evidence="8">Part of the Tol-Pal system, which plays a role in outer membrane invagination during cell division and is important for maintaining outer membrane integrity.</text>
</comment>
<evidence type="ECO:0000256" key="7">
    <source>
        <dbReference type="ARBA" id="ARBA00023306"/>
    </source>
</evidence>
<name>A0A255XIG7_9PROT</name>
<evidence type="ECO:0000256" key="3">
    <source>
        <dbReference type="ARBA" id="ARBA00023136"/>
    </source>
</evidence>
<dbReference type="CDD" id="cd07185">
    <property type="entry name" value="OmpA_C-like"/>
    <property type="match status" value="1"/>
</dbReference>
<keyword evidence="13" id="KW-1185">Reference proteome</keyword>
<keyword evidence="1 8" id="KW-0132">Cell division</keyword>
<protein>
    <recommendedName>
        <fullName evidence="8">Peptidoglycan-associated lipoprotein</fullName>
        <shortName evidence="8">PAL</shortName>
    </recommendedName>
</protein>
<keyword evidence="5 8" id="KW-0998">Cell outer membrane</keyword>
<dbReference type="InterPro" id="IPR014169">
    <property type="entry name" value="Pal_lipo_C"/>
</dbReference>
<keyword evidence="2 8" id="KW-0732">Signal</keyword>
<evidence type="ECO:0000256" key="5">
    <source>
        <dbReference type="ARBA" id="ARBA00023237"/>
    </source>
</evidence>
<accession>A0A255XIG7</accession>
<evidence type="ECO:0000256" key="4">
    <source>
        <dbReference type="ARBA" id="ARBA00023139"/>
    </source>
</evidence>
<organism evidence="12 13">
    <name type="scientific">Elstera cyanobacteriorum</name>
    <dbReference type="NCBI Taxonomy" id="2022747"/>
    <lineage>
        <taxon>Bacteria</taxon>
        <taxon>Pseudomonadati</taxon>
        <taxon>Pseudomonadota</taxon>
        <taxon>Alphaproteobacteria</taxon>
        <taxon>Rhodospirillales</taxon>
        <taxon>Rhodospirillaceae</taxon>
        <taxon>Elstera</taxon>
    </lineage>
</organism>
<feature type="compositionally biased region" description="Gly residues" evidence="9">
    <location>
        <begin position="25"/>
        <end position="45"/>
    </location>
</feature>
<feature type="chain" id="PRO_5012671418" description="Peptidoglycan-associated lipoprotein" evidence="10">
    <location>
        <begin position="20"/>
        <end position="184"/>
    </location>
</feature>